<comment type="function">
    <text evidence="1">Involved in the transposition of the insertion sequence.</text>
</comment>
<dbReference type="Proteomes" id="UP000831484">
    <property type="component" value="Plasmid pdjl-6-4"/>
</dbReference>
<sequence>MPKRYPPEQRERAVRMVLDHLDEYRSVYSACQVIGPKLGIGAESLRNWTKQAQIDANQVPGATSAEQQRIKDLERENRELKEANEILKSASNFLREGTRPSPPLIVQFIDDMRAQNFRVESICRVLTAQGFQVAPRTYRNWKTATPSARTITDAHLIEELRATIGTAEGLYGRRKMTAHLRRKGHHVAACTIDRLMRDEGLNGVVRGRQHRTTIPGGKDSRRAPDLLDRDFTADAPNRTWVTDFTYCRTWAGFVYVAFVIDCFSRAIVGWHASTVKDTAMVTTALKMALWRRDHGGNRVGDGLIHHSDAGSQYTSISFAETLALEGIAASIGSVGDAYDNALAESTIGLFKTEAVSKSRPFLQGAIKTIDDIEFATMEWVDWFNARRLHSTLDYVTPDEFEATYYSQLSILQPEMSPA</sequence>
<dbReference type="PROSITE" id="PS50994">
    <property type="entry name" value="INTEGRASE"/>
    <property type="match status" value="1"/>
</dbReference>
<dbReference type="PANTHER" id="PTHR46889">
    <property type="entry name" value="TRANSPOSASE INSF FOR INSERTION SEQUENCE IS3B-RELATED"/>
    <property type="match status" value="1"/>
</dbReference>
<gene>
    <name evidence="4" type="ORF">M0639_31290</name>
</gene>
<dbReference type="Pfam" id="PF01527">
    <property type="entry name" value="HTH_Tnp_1"/>
    <property type="match status" value="1"/>
</dbReference>
<keyword evidence="4" id="KW-0614">Plasmid</keyword>
<dbReference type="InterPro" id="IPR050900">
    <property type="entry name" value="Transposase_IS3/IS150/IS904"/>
</dbReference>
<dbReference type="InterPro" id="IPR025948">
    <property type="entry name" value="HTH-like_dom"/>
</dbReference>
<keyword evidence="2" id="KW-0175">Coiled coil</keyword>
<dbReference type="Gene3D" id="3.30.420.10">
    <property type="entry name" value="Ribonuclease H-like superfamily/Ribonuclease H"/>
    <property type="match status" value="1"/>
</dbReference>
<accession>A0AB38RMV5</accession>
<dbReference type="EMBL" id="CP096567">
    <property type="protein sequence ID" value="UPU46697.1"/>
    <property type="molecule type" value="Genomic_DNA"/>
</dbReference>
<dbReference type="RefSeq" id="WP_156525072.1">
    <property type="nucleotide sequence ID" value="NZ_CP096567.1"/>
</dbReference>
<dbReference type="GO" id="GO:0015074">
    <property type="term" value="P:DNA integration"/>
    <property type="evidence" value="ECO:0007669"/>
    <property type="project" value="InterPro"/>
</dbReference>
<dbReference type="InterPro" id="IPR009057">
    <property type="entry name" value="Homeodomain-like_sf"/>
</dbReference>
<dbReference type="GO" id="GO:0003677">
    <property type="term" value="F:DNA binding"/>
    <property type="evidence" value="ECO:0007669"/>
    <property type="project" value="InterPro"/>
</dbReference>
<feature type="coiled-coil region" evidence="2">
    <location>
        <begin position="63"/>
        <end position="93"/>
    </location>
</feature>
<dbReference type="InterPro" id="IPR036397">
    <property type="entry name" value="RNaseH_sf"/>
</dbReference>
<reference evidence="5" key="1">
    <citation type="journal article" date="2022" name="Environ. Microbiol.">
        <title>Functional analysis, diversity, and distribution of carbendazim hydrolases MheI and CbmA, responsible for the initial step in carbendazim degradation.</title>
        <authorList>
            <person name="Zhang M."/>
            <person name="Bai X."/>
            <person name="Li Q."/>
            <person name="Zhang L."/>
            <person name="Zhu Q."/>
            <person name="Gao S."/>
            <person name="Ke Z."/>
            <person name="Jiang M."/>
            <person name="Hu J."/>
            <person name="Qiu J."/>
            <person name="Hong Q."/>
        </authorList>
    </citation>
    <scope>NUCLEOTIDE SEQUENCE [LARGE SCALE GENOMIC DNA]</scope>
    <source>
        <strain evidence="5">djl-6</strain>
    </source>
</reference>
<name>A0AB38RMV5_RHOSG</name>
<geneLocation type="plasmid" evidence="4 5">
    <name>pdjl-6-4</name>
</geneLocation>
<evidence type="ECO:0000256" key="1">
    <source>
        <dbReference type="ARBA" id="ARBA00002286"/>
    </source>
</evidence>
<evidence type="ECO:0000259" key="3">
    <source>
        <dbReference type="PROSITE" id="PS50994"/>
    </source>
</evidence>
<dbReference type="GO" id="GO:0006313">
    <property type="term" value="P:DNA transposition"/>
    <property type="evidence" value="ECO:0007669"/>
    <property type="project" value="InterPro"/>
</dbReference>
<dbReference type="PANTHER" id="PTHR46889:SF5">
    <property type="entry name" value="INTEGRASE PROTEIN"/>
    <property type="match status" value="1"/>
</dbReference>
<dbReference type="GO" id="GO:0004803">
    <property type="term" value="F:transposase activity"/>
    <property type="evidence" value="ECO:0007669"/>
    <property type="project" value="InterPro"/>
</dbReference>
<dbReference type="SUPFAM" id="SSF46689">
    <property type="entry name" value="Homeodomain-like"/>
    <property type="match status" value="1"/>
</dbReference>
<dbReference type="Pfam" id="PF13276">
    <property type="entry name" value="HTH_21"/>
    <property type="match status" value="1"/>
</dbReference>
<dbReference type="InterPro" id="IPR001584">
    <property type="entry name" value="Integrase_cat-core"/>
</dbReference>
<dbReference type="AlphaFoldDB" id="A0AB38RMV5"/>
<dbReference type="Gene3D" id="1.10.10.10">
    <property type="entry name" value="Winged helix-like DNA-binding domain superfamily/Winged helix DNA-binding domain"/>
    <property type="match status" value="1"/>
</dbReference>
<proteinExistence type="predicted"/>
<dbReference type="SUPFAM" id="SSF53098">
    <property type="entry name" value="Ribonuclease H-like"/>
    <property type="match status" value="1"/>
</dbReference>
<dbReference type="InterPro" id="IPR048020">
    <property type="entry name" value="Transpos_IS3"/>
</dbReference>
<evidence type="ECO:0000313" key="5">
    <source>
        <dbReference type="Proteomes" id="UP000831484"/>
    </source>
</evidence>
<keyword evidence="5" id="KW-1185">Reference proteome</keyword>
<dbReference type="Pfam" id="PF00665">
    <property type="entry name" value="rve"/>
    <property type="match status" value="1"/>
</dbReference>
<organism evidence="4 5">
    <name type="scientific">Rhodococcus qingshengii JCM 15477</name>
    <dbReference type="NCBI Taxonomy" id="1303681"/>
    <lineage>
        <taxon>Bacteria</taxon>
        <taxon>Bacillati</taxon>
        <taxon>Actinomycetota</taxon>
        <taxon>Actinomycetes</taxon>
        <taxon>Mycobacteriales</taxon>
        <taxon>Nocardiaceae</taxon>
        <taxon>Rhodococcus</taxon>
        <taxon>Rhodococcus erythropolis group</taxon>
    </lineage>
</organism>
<evidence type="ECO:0000313" key="4">
    <source>
        <dbReference type="EMBL" id="UPU46697.1"/>
    </source>
</evidence>
<feature type="domain" description="Integrase catalytic" evidence="3">
    <location>
        <begin position="232"/>
        <end position="405"/>
    </location>
</feature>
<protein>
    <submittedName>
        <fullName evidence="4">IS3 family transposase</fullName>
    </submittedName>
</protein>
<dbReference type="InterPro" id="IPR036388">
    <property type="entry name" value="WH-like_DNA-bd_sf"/>
</dbReference>
<dbReference type="InterPro" id="IPR002514">
    <property type="entry name" value="Transposase_8"/>
</dbReference>
<dbReference type="Pfam" id="PF13333">
    <property type="entry name" value="rve_2"/>
    <property type="match status" value="1"/>
</dbReference>
<evidence type="ECO:0000256" key="2">
    <source>
        <dbReference type="SAM" id="Coils"/>
    </source>
</evidence>
<dbReference type="NCBIfam" id="NF033516">
    <property type="entry name" value="transpos_IS3"/>
    <property type="match status" value="1"/>
</dbReference>
<dbReference type="InterPro" id="IPR012337">
    <property type="entry name" value="RNaseH-like_sf"/>
</dbReference>